<evidence type="ECO:0000313" key="1">
    <source>
        <dbReference type="EMBL" id="AUT64932.1"/>
    </source>
</evidence>
<proteinExistence type="predicted"/>
<protein>
    <submittedName>
        <fullName evidence="1">Uncharacterized protein</fullName>
    </submittedName>
</protein>
<evidence type="ECO:0000313" key="2">
    <source>
        <dbReference type="Proteomes" id="UP000243502"/>
    </source>
</evidence>
<name>A0A2I8EZX1_9BURK</name>
<reference evidence="1 2" key="1">
    <citation type="submission" date="2018-01" db="EMBL/GenBank/DDBJ databases">
        <title>Species boundaries and ecological features among Paraburkholderia terrae DSMZ17804T, P. hospita DSMZ17164T and P. caribensis DSMZ13236T.</title>
        <authorList>
            <person name="Pratama A.A."/>
        </authorList>
    </citation>
    <scope>NUCLEOTIDE SEQUENCE [LARGE SCALE GENOMIC DNA]</scope>
    <source>
        <strain evidence="1 2">DSM 17804</strain>
    </source>
</reference>
<sequence>MNFLSYVDILNEIADQLGSDNFTHFKPDPPTYTINVTKIGVIGTTDTIIPEFGDRPRENDPYRLALRMCRDLKRFPGQQAIIMFDQVEEASPELQQWMRYVLEVFGRCPGLRFAFAGTFKSSGRQPGAFPERFKAKLESYWLKEVGSRNNVEEYIRYCQLRNHRIEGTDLIAIADLSNFVPGQFVEFVELWERNHGRL</sequence>
<gene>
    <name evidence="1" type="ORF">C2L65_35575</name>
</gene>
<dbReference type="InterPro" id="IPR027417">
    <property type="entry name" value="P-loop_NTPase"/>
</dbReference>
<dbReference type="SUPFAM" id="SSF52540">
    <property type="entry name" value="P-loop containing nucleoside triphosphate hydrolases"/>
    <property type="match status" value="1"/>
</dbReference>
<accession>A0A2I8EZX1</accession>
<dbReference type="KEGG" id="pter:C2L65_35575"/>
<dbReference type="EMBL" id="CP026113">
    <property type="protein sequence ID" value="AUT64932.1"/>
    <property type="molecule type" value="Genomic_DNA"/>
</dbReference>
<dbReference type="Proteomes" id="UP000243502">
    <property type="component" value="Chromosome 3"/>
</dbReference>
<organism evidence="1 2">
    <name type="scientific">Paraburkholderia terrae</name>
    <dbReference type="NCBI Taxonomy" id="311230"/>
    <lineage>
        <taxon>Bacteria</taxon>
        <taxon>Pseudomonadati</taxon>
        <taxon>Pseudomonadota</taxon>
        <taxon>Betaproteobacteria</taxon>
        <taxon>Burkholderiales</taxon>
        <taxon>Burkholderiaceae</taxon>
        <taxon>Paraburkholderia</taxon>
    </lineage>
</organism>
<dbReference type="AlphaFoldDB" id="A0A2I8EZX1"/>